<proteinExistence type="inferred from homology"/>
<keyword evidence="8" id="KW-1185">Reference proteome</keyword>
<evidence type="ECO:0000313" key="8">
    <source>
        <dbReference type="Proteomes" id="UP001519418"/>
    </source>
</evidence>
<protein>
    <submittedName>
        <fullName evidence="7">Site-specific DNA-methyltransferase</fullName>
    </submittedName>
</protein>
<dbReference type="SUPFAM" id="SSF53335">
    <property type="entry name" value="S-adenosyl-L-methionine-dependent methyltransferases"/>
    <property type="match status" value="1"/>
</dbReference>
<dbReference type="RefSeq" id="WP_213819437.1">
    <property type="nucleotide sequence ID" value="NZ_JAAMFI010000001.1"/>
</dbReference>
<evidence type="ECO:0000259" key="6">
    <source>
        <dbReference type="Pfam" id="PF01555"/>
    </source>
</evidence>
<dbReference type="PRINTS" id="PR00506">
    <property type="entry name" value="D21N6MTFRASE"/>
</dbReference>
<evidence type="ECO:0000256" key="5">
    <source>
        <dbReference type="ARBA" id="ARBA00022747"/>
    </source>
</evidence>
<dbReference type="Gene3D" id="3.40.50.150">
    <property type="entry name" value="Vaccinia Virus protein VP39"/>
    <property type="match status" value="1"/>
</dbReference>
<evidence type="ECO:0000256" key="3">
    <source>
        <dbReference type="ARBA" id="ARBA00022679"/>
    </source>
</evidence>
<sequence>MSDNSFIERRHINEKEEAIAYVKELIKKAQKESRESDIHKLEKLIQIIDTKKYGLVWEEHSEKVEEEMQFKIPVFTENQEKKINSSSDTDKFNFLLEGDNLHSLHLLEKTHLGKIDVIYIDPPYNTGNKDFKYNDRFVREDDSFKHSMWLSFMSNRLKLAKKLLKEDGVIFVSIGDEEFAQLKLLMDDVFGENSFKESLMIELSATTGNKVAAAKKGGLVKNGEYILVYSASDFTNTNRQPLFDLVPGFDTHFSLFLNDDGSIEKTIDVLKNNLDLVKEFGRLADPKERFTLKSFAKYFDQSPVFSEFAKKNVARLARSRNEVPKIPEDVIAKLSEDNWIKYISDKRSDPYYLTIANNMPINLATMEPTYHWTDDFKPVFGRSTTRGDFWKGFWIDMGNIGKEGGVSLKNGKKPVRLIKQLLKWANRPNGIVLDFFAGSGTTGEAVLELNSEDKGKREFILATNDEVINTTYKRMQNINKKVPMNLKYYKTNFVVKEKFPNVFLEYELLRYVTPLVELEFGLDINNPKVQIVLSEEQLETLINNNQLISNSTLFMHPDIFIDQKQNQVLRELQIEIQEIPNYFFGSELWIK</sequence>
<reference evidence="7 8" key="1">
    <citation type="submission" date="2020-02" db="EMBL/GenBank/DDBJ databases">
        <title>Fructobacillus sp. isolated from paper mulberry of Taiwan.</title>
        <authorList>
            <person name="Lin S.-T."/>
        </authorList>
    </citation>
    <scope>NUCLEOTIDE SEQUENCE [LARGE SCALE GENOMIC DNA]</scope>
    <source>
        <strain evidence="7 8">M1-10</strain>
    </source>
</reference>
<comment type="similarity">
    <text evidence="1">Belongs to the N(4)/N(6)-methyltransferase family.</text>
</comment>
<dbReference type="Pfam" id="PF01555">
    <property type="entry name" value="N6_N4_Mtase"/>
    <property type="match status" value="1"/>
</dbReference>
<evidence type="ECO:0000256" key="4">
    <source>
        <dbReference type="ARBA" id="ARBA00022691"/>
    </source>
</evidence>
<keyword evidence="2" id="KW-0489">Methyltransferase</keyword>
<dbReference type="Proteomes" id="UP001519418">
    <property type="component" value="Unassembled WGS sequence"/>
</dbReference>
<dbReference type="InterPro" id="IPR002295">
    <property type="entry name" value="N4/N6-MTase_EcoPI_Mod-like"/>
</dbReference>
<organism evidence="7 8">
    <name type="scientific">Fructobacillus papyriferae</name>
    <dbReference type="NCBI Taxonomy" id="2713171"/>
    <lineage>
        <taxon>Bacteria</taxon>
        <taxon>Bacillati</taxon>
        <taxon>Bacillota</taxon>
        <taxon>Bacilli</taxon>
        <taxon>Lactobacillales</taxon>
        <taxon>Lactobacillaceae</taxon>
        <taxon>Fructobacillus</taxon>
    </lineage>
</organism>
<keyword evidence="3" id="KW-0808">Transferase</keyword>
<dbReference type="InterPro" id="IPR002052">
    <property type="entry name" value="DNA_methylase_N6_adenine_CS"/>
</dbReference>
<evidence type="ECO:0000256" key="2">
    <source>
        <dbReference type="ARBA" id="ARBA00022603"/>
    </source>
</evidence>
<evidence type="ECO:0000256" key="1">
    <source>
        <dbReference type="ARBA" id="ARBA00006594"/>
    </source>
</evidence>
<keyword evidence="5" id="KW-0680">Restriction system</keyword>
<gene>
    <name evidence="7" type="ORF">G6R27_02140</name>
</gene>
<keyword evidence="4" id="KW-0949">S-adenosyl-L-methionine</keyword>
<dbReference type="InterPro" id="IPR002941">
    <property type="entry name" value="DNA_methylase_N4/N6"/>
</dbReference>
<dbReference type="EMBL" id="JAAMFI010000001">
    <property type="protein sequence ID" value="MBS9334837.1"/>
    <property type="molecule type" value="Genomic_DNA"/>
</dbReference>
<name>A0ABS5QPL6_9LACO</name>
<comment type="caution">
    <text evidence="7">The sequence shown here is derived from an EMBL/GenBank/DDBJ whole genome shotgun (WGS) entry which is preliminary data.</text>
</comment>
<evidence type="ECO:0000313" key="7">
    <source>
        <dbReference type="EMBL" id="MBS9334837.1"/>
    </source>
</evidence>
<dbReference type="PROSITE" id="PS00092">
    <property type="entry name" value="N6_MTASE"/>
    <property type="match status" value="1"/>
</dbReference>
<feature type="domain" description="DNA methylase N-4/N-6" evidence="6">
    <location>
        <begin position="115"/>
        <end position="452"/>
    </location>
</feature>
<accession>A0ABS5QPL6</accession>
<dbReference type="InterPro" id="IPR029063">
    <property type="entry name" value="SAM-dependent_MTases_sf"/>
</dbReference>